<keyword evidence="3" id="KW-1185">Reference proteome</keyword>
<protein>
    <submittedName>
        <fullName evidence="2">Uncharacterized protein</fullName>
    </submittedName>
</protein>
<dbReference type="Proteomes" id="UP001162131">
    <property type="component" value="Unassembled WGS sequence"/>
</dbReference>
<dbReference type="EMBL" id="CAJZBQ010000050">
    <property type="protein sequence ID" value="CAG9330101.1"/>
    <property type="molecule type" value="Genomic_DNA"/>
</dbReference>
<evidence type="ECO:0000313" key="2">
    <source>
        <dbReference type="EMBL" id="CAG9330101.1"/>
    </source>
</evidence>
<keyword evidence="1" id="KW-1133">Transmembrane helix</keyword>
<gene>
    <name evidence="2" type="ORF">BSTOLATCC_MIC50210</name>
</gene>
<keyword evidence="1" id="KW-0472">Membrane</keyword>
<proteinExistence type="predicted"/>
<dbReference type="AlphaFoldDB" id="A0AAU9JX39"/>
<accession>A0AAU9JX39</accession>
<evidence type="ECO:0000256" key="1">
    <source>
        <dbReference type="SAM" id="Phobius"/>
    </source>
</evidence>
<feature type="transmembrane region" description="Helical" evidence="1">
    <location>
        <begin position="60"/>
        <end position="79"/>
    </location>
</feature>
<comment type="caution">
    <text evidence="2">The sequence shown here is derived from an EMBL/GenBank/DDBJ whole genome shotgun (WGS) entry which is preliminary data.</text>
</comment>
<sequence length="83" mass="10236">MNLFLSLYSCWRLFFKIKSEYLIANRKAGTTFVKFINIHSRFWTFETQRILTRKYCLVKFINNAFFYNVHMFFFAYIFLSSLK</sequence>
<organism evidence="2 3">
    <name type="scientific">Blepharisma stoltei</name>
    <dbReference type="NCBI Taxonomy" id="1481888"/>
    <lineage>
        <taxon>Eukaryota</taxon>
        <taxon>Sar</taxon>
        <taxon>Alveolata</taxon>
        <taxon>Ciliophora</taxon>
        <taxon>Postciliodesmatophora</taxon>
        <taxon>Heterotrichea</taxon>
        <taxon>Heterotrichida</taxon>
        <taxon>Blepharismidae</taxon>
        <taxon>Blepharisma</taxon>
    </lineage>
</organism>
<keyword evidence="1" id="KW-0812">Transmembrane</keyword>
<name>A0AAU9JX39_9CILI</name>
<reference evidence="2" key="1">
    <citation type="submission" date="2021-09" db="EMBL/GenBank/DDBJ databases">
        <authorList>
            <consortium name="AG Swart"/>
            <person name="Singh M."/>
            <person name="Singh A."/>
            <person name="Seah K."/>
            <person name="Emmerich C."/>
        </authorList>
    </citation>
    <scope>NUCLEOTIDE SEQUENCE</scope>
    <source>
        <strain evidence="2">ATCC30299</strain>
    </source>
</reference>
<evidence type="ECO:0000313" key="3">
    <source>
        <dbReference type="Proteomes" id="UP001162131"/>
    </source>
</evidence>